<organism evidence="3 4">
    <name type="scientific">Rhodobacter viridis</name>
    <dbReference type="NCBI Taxonomy" id="1054202"/>
    <lineage>
        <taxon>Bacteria</taxon>
        <taxon>Pseudomonadati</taxon>
        <taxon>Pseudomonadota</taxon>
        <taxon>Alphaproteobacteria</taxon>
        <taxon>Rhodobacterales</taxon>
        <taxon>Rhodobacter group</taxon>
        <taxon>Rhodobacter</taxon>
    </lineage>
</organism>
<dbReference type="InterPro" id="IPR036165">
    <property type="entry name" value="YefM-like_sf"/>
</dbReference>
<dbReference type="EMBL" id="QJTK01000021">
    <property type="protein sequence ID" value="PYF06976.1"/>
    <property type="molecule type" value="Genomic_DNA"/>
</dbReference>
<evidence type="ECO:0000313" key="3">
    <source>
        <dbReference type="EMBL" id="PYF06976.1"/>
    </source>
</evidence>
<proteinExistence type="inferred from homology"/>
<keyword evidence="4" id="KW-1185">Reference proteome</keyword>
<reference evidence="3 4" key="1">
    <citation type="submission" date="2018-06" db="EMBL/GenBank/DDBJ databases">
        <title>Genomic Encyclopedia of Type Strains, Phase III (KMG-III): the genomes of soil and plant-associated and newly described type strains.</title>
        <authorList>
            <person name="Whitman W."/>
        </authorList>
    </citation>
    <scope>NUCLEOTIDE SEQUENCE [LARGE SCALE GENOMIC DNA]</scope>
    <source>
        <strain evidence="3 4">JA737</strain>
    </source>
</reference>
<sequence length="102" mass="11112">MSWHAWQLLHPQVTIARKSHFVLNGSTSFQRGLKMKTMSAREAKNGFGLLIDTARAEPVLIEKHGRGVVVVISLEQFERLSLRAGGGGFALEDSIGSKGGTH</sequence>
<comment type="similarity">
    <text evidence="1 2">Belongs to the phD/YefM antitoxin family.</text>
</comment>
<dbReference type="InterPro" id="IPR006442">
    <property type="entry name" value="Antitoxin_Phd/YefM"/>
</dbReference>
<evidence type="ECO:0000313" key="4">
    <source>
        <dbReference type="Proteomes" id="UP000247727"/>
    </source>
</evidence>
<accession>A0A318TQ71</accession>
<dbReference type="SUPFAM" id="SSF143120">
    <property type="entry name" value="YefM-like"/>
    <property type="match status" value="1"/>
</dbReference>
<dbReference type="NCBIfam" id="TIGR01552">
    <property type="entry name" value="phd_fam"/>
    <property type="match status" value="1"/>
</dbReference>
<evidence type="ECO:0000256" key="2">
    <source>
        <dbReference type="RuleBase" id="RU362080"/>
    </source>
</evidence>
<comment type="caution">
    <text evidence="3">The sequence shown here is derived from an EMBL/GenBank/DDBJ whole genome shotgun (WGS) entry which is preliminary data.</text>
</comment>
<dbReference type="Pfam" id="PF02604">
    <property type="entry name" value="PhdYeFM_antitox"/>
    <property type="match status" value="1"/>
</dbReference>
<comment type="function">
    <text evidence="2">Antitoxin component of a type II toxin-antitoxin (TA) system.</text>
</comment>
<dbReference type="AlphaFoldDB" id="A0A318TQ71"/>
<dbReference type="Gene3D" id="3.40.1620.10">
    <property type="entry name" value="YefM-like domain"/>
    <property type="match status" value="1"/>
</dbReference>
<evidence type="ECO:0000256" key="1">
    <source>
        <dbReference type="ARBA" id="ARBA00009981"/>
    </source>
</evidence>
<dbReference type="Proteomes" id="UP000247727">
    <property type="component" value="Unassembled WGS sequence"/>
</dbReference>
<protein>
    <recommendedName>
        <fullName evidence="2">Antitoxin</fullName>
    </recommendedName>
</protein>
<name>A0A318TQ71_9RHOB</name>
<gene>
    <name evidence="3" type="ORF">C8J30_12121</name>
</gene>